<reference evidence="3 7" key="1">
    <citation type="journal article" date="2005" name="Environ. Microbiol.">
        <title>Genetic and functional properties of uncultivated thermophilic crenarchaeotes from a subsurface gold mine as revealed by analysis of genome fragments.</title>
        <authorList>
            <person name="Nunoura T."/>
            <person name="Hirayama H."/>
            <person name="Takami H."/>
            <person name="Oida H."/>
            <person name="Nishi S."/>
            <person name="Shimamura S."/>
            <person name="Suzuki Y."/>
            <person name="Inagaki F."/>
            <person name="Takai K."/>
            <person name="Nealson K.H."/>
            <person name="Horikoshi K."/>
        </authorList>
    </citation>
    <scope>NUCLEOTIDE SEQUENCE [LARGE SCALE GENOMIC DNA]</scope>
</reference>
<dbReference type="PROSITE" id="PS51866">
    <property type="entry name" value="MOP"/>
    <property type="match status" value="1"/>
</dbReference>
<dbReference type="PANTHER" id="PTHR30432:SF1">
    <property type="entry name" value="DNA-BINDING TRANSCRIPTIONAL DUAL REGULATOR MODE"/>
    <property type="match status" value="1"/>
</dbReference>
<accession>E6N6I4</accession>
<dbReference type="AlphaFoldDB" id="E6N6I4"/>
<dbReference type="PANTHER" id="PTHR30432">
    <property type="entry name" value="TRANSCRIPTIONAL REGULATOR MODE"/>
    <property type="match status" value="1"/>
</dbReference>
<name>E6N6I4_CALS0</name>
<dbReference type="EMBL" id="AP011849">
    <property type="protein sequence ID" value="BAJ47903.1"/>
    <property type="molecule type" value="Genomic_DNA"/>
</dbReference>
<dbReference type="EMBL" id="BA000048">
    <property type="protein sequence ID" value="BAJ50750.1"/>
    <property type="molecule type" value="Genomic_DNA"/>
</dbReference>
<dbReference type="EMBL" id="AP011850">
    <property type="protein sequence ID" value="BAJ47968.1"/>
    <property type="molecule type" value="Genomic_DNA"/>
</dbReference>
<dbReference type="InterPro" id="IPR036390">
    <property type="entry name" value="WH_DNA-bd_sf"/>
</dbReference>
<dbReference type="NCBIfam" id="TIGR00638">
    <property type="entry name" value="Mop"/>
    <property type="match status" value="1"/>
</dbReference>
<feature type="domain" description="Mop" evidence="2">
    <location>
        <begin position="115"/>
        <end position="181"/>
    </location>
</feature>
<evidence type="ECO:0000313" key="6">
    <source>
        <dbReference type="EMBL" id="BAJ50750.1"/>
    </source>
</evidence>
<dbReference type="BioCyc" id="CCAL311458:G131R-905-MONOMER"/>
<evidence type="ECO:0000313" key="7">
    <source>
        <dbReference type="Proteomes" id="UP000008120"/>
    </source>
</evidence>
<dbReference type="InterPro" id="IPR008995">
    <property type="entry name" value="Mo/tungstate-bd_C_term_dom"/>
</dbReference>
<dbReference type="Proteomes" id="UP000008120">
    <property type="component" value="Chromosome"/>
</dbReference>
<evidence type="ECO:0000313" key="4">
    <source>
        <dbReference type="EMBL" id="BAJ47968.1"/>
    </source>
</evidence>
<dbReference type="InterPro" id="IPR004606">
    <property type="entry name" value="Mop_domain"/>
</dbReference>
<dbReference type="InterPro" id="IPR036388">
    <property type="entry name" value="WH-like_DNA-bd_sf"/>
</dbReference>
<dbReference type="Gene3D" id="2.40.50.100">
    <property type="match status" value="1"/>
</dbReference>
<protein>
    <submittedName>
        <fullName evidence="3">Molybdate transport system regulatory protein</fullName>
    </submittedName>
</protein>
<evidence type="ECO:0000259" key="2">
    <source>
        <dbReference type="PROSITE" id="PS51866"/>
    </source>
</evidence>
<evidence type="ECO:0000313" key="3">
    <source>
        <dbReference type="EMBL" id="BAJ47903.1"/>
    </source>
</evidence>
<dbReference type="SUPFAM" id="SSF50331">
    <property type="entry name" value="MOP-like"/>
    <property type="match status" value="1"/>
</dbReference>
<reference evidence="3 7" key="2">
    <citation type="journal article" date="2011" name="Nucleic Acids Res.">
        <title>Insights into the evolution of Archaea and eukaryotic protein modifier systems revealed by the genome of a novel archaeal group.</title>
        <authorList>
            <person name="Nunoura T."/>
            <person name="Takaki Y."/>
            <person name="Kakuta J."/>
            <person name="Nishi S."/>
            <person name="Sugahara J."/>
            <person name="Kazama H."/>
            <person name="Chee G."/>
            <person name="Hattori M."/>
            <person name="Kanai A."/>
            <person name="Atomi H."/>
            <person name="Takai K."/>
            <person name="Takami H."/>
        </authorList>
    </citation>
    <scope>NUCLEOTIDE SEQUENCE [LARGE SCALE GENOMIC DNA]</scope>
</reference>
<dbReference type="Pfam" id="PF03459">
    <property type="entry name" value="TOBE"/>
    <property type="match status" value="1"/>
</dbReference>
<dbReference type="STRING" id="311458.CSUB_C0893"/>
<keyword evidence="1" id="KW-0500">Molybdenum</keyword>
<gene>
    <name evidence="6" type="ORF">CSUB_C0893</name>
    <name evidence="4" type="ORF">HGMM_F02G05C36</name>
    <name evidence="5" type="ORF">HGMM_F08G03C10</name>
    <name evidence="3" type="ORF">HGMM_F33G03C15</name>
</gene>
<dbReference type="GO" id="GO:0015689">
    <property type="term" value="P:molybdate ion transport"/>
    <property type="evidence" value="ECO:0007669"/>
    <property type="project" value="InterPro"/>
</dbReference>
<proteinExistence type="predicted"/>
<dbReference type="InterPro" id="IPR005116">
    <property type="entry name" value="Transp-assoc_OB_typ1"/>
</dbReference>
<organism evidence="3 7">
    <name type="scientific">Caldiarchaeum subterraneum</name>
    <dbReference type="NCBI Taxonomy" id="311458"/>
    <lineage>
        <taxon>Archaea</taxon>
        <taxon>Nitrososphaerota</taxon>
        <taxon>Candidatus Caldarchaeales</taxon>
        <taxon>Candidatus Caldarchaeaceae</taxon>
        <taxon>Candidatus Caldarchaeum</taxon>
    </lineage>
</organism>
<sequence length="182" mass="20256">MHSVSYRCISALVTVNLEGKTIELEPERFELLENINRASSISSACLQMGISYRTAVNWLKDIERKAGGKPVQSIRGGRNKGLTLLTELGHKLLEAYYSAQSIHRPGFIKSFIELRLSARNILTGHVKHVTEGDVISMVSVDLDGHQEVKSIITTDSLKRLKISPGDPVFIILKATETLLMKR</sequence>
<evidence type="ECO:0000313" key="5">
    <source>
        <dbReference type="EMBL" id="BAJ49511.1"/>
    </source>
</evidence>
<dbReference type="SUPFAM" id="SSF46785">
    <property type="entry name" value="Winged helix' DNA-binding domain"/>
    <property type="match status" value="1"/>
</dbReference>
<evidence type="ECO:0000256" key="1">
    <source>
        <dbReference type="ARBA" id="ARBA00022505"/>
    </source>
</evidence>
<dbReference type="EMBL" id="AP011895">
    <property type="protein sequence ID" value="BAJ49511.1"/>
    <property type="molecule type" value="Genomic_DNA"/>
</dbReference>
<dbReference type="KEGG" id="csu:CSUB_C0893"/>
<dbReference type="InterPro" id="IPR051815">
    <property type="entry name" value="Molybdate_resp_trans_reg"/>
</dbReference>
<dbReference type="Gene3D" id="1.10.10.10">
    <property type="entry name" value="Winged helix-like DNA-binding domain superfamily/Winged helix DNA-binding domain"/>
    <property type="match status" value="1"/>
</dbReference>